<keyword evidence="2" id="KW-1185">Reference proteome</keyword>
<sequence length="42" mass="4152">AGTPPAAEAAAEAAGLTPLPKAALDKVPSVEEIVAKGVVRRE</sequence>
<dbReference type="Proteomes" id="UP000003250">
    <property type="component" value="Unassembled WGS sequence"/>
</dbReference>
<dbReference type="EMBL" id="AHAM01000285">
    <property type="protein sequence ID" value="EHK53137.1"/>
    <property type="molecule type" value="Genomic_DNA"/>
</dbReference>
<proteinExistence type="predicted"/>
<evidence type="ECO:0000313" key="2">
    <source>
        <dbReference type="Proteomes" id="UP000003250"/>
    </source>
</evidence>
<feature type="non-terminal residue" evidence="1">
    <location>
        <position position="1"/>
    </location>
</feature>
<evidence type="ECO:0000313" key="1">
    <source>
        <dbReference type="EMBL" id="EHK53137.1"/>
    </source>
</evidence>
<name>H0I1M4_9HYPH</name>
<accession>H0I1M4</accession>
<protein>
    <submittedName>
        <fullName evidence="1">Uncharacterized protein</fullName>
    </submittedName>
</protein>
<gene>
    <name evidence="1" type="ORF">MAXJ12_31809</name>
</gene>
<dbReference type="AlphaFoldDB" id="H0I1M4"/>
<organism evidence="1 2">
    <name type="scientific">Mesorhizobium alhagi CCNWXJ12-2</name>
    <dbReference type="NCBI Taxonomy" id="1107882"/>
    <lineage>
        <taxon>Bacteria</taxon>
        <taxon>Pseudomonadati</taxon>
        <taxon>Pseudomonadota</taxon>
        <taxon>Alphaproteobacteria</taxon>
        <taxon>Hyphomicrobiales</taxon>
        <taxon>Phyllobacteriaceae</taxon>
        <taxon>Allomesorhizobium</taxon>
    </lineage>
</organism>
<reference evidence="1 2" key="1">
    <citation type="journal article" date="2012" name="J. Bacteriol.">
        <title>Draft Genome Sequence of Mesorhizobium alhagi CCNWXJ12-2T, a Novel Salt-Resistant Species Isolated from the Desert of Northwestern China.</title>
        <authorList>
            <person name="Zhou M."/>
            <person name="Chen W."/>
            <person name="Chen H."/>
            <person name="Wei G."/>
        </authorList>
    </citation>
    <scope>NUCLEOTIDE SEQUENCE [LARGE SCALE GENOMIC DNA]</scope>
    <source>
        <strain evidence="1 2">CCNWXJ12-2</strain>
    </source>
</reference>